<organism evidence="3">
    <name type="scientific">Menopon gallinae</name>
    <name type="common">poultry shaft louse</name>
    <dbReference type="NCBI Taxonomy" id="328185"/>
    <lineage>
        <taxon>Eukaryota</taxon>
        <taxon>Metazoa</taxon>
        <taxon>Ecdysozoa</taxon>
        <taxon>Arthropoda</taxon>
        <taxon>Hexapoda</taxon>
        <taxon>Insecta</taxon>
        <taxon>Pterygota</taxon>
        <taxon>Neoptera</taxon>
        <taxon>Paraneoptera</taxon>
        <taxon>Psocodea</taxon>
        <taxon>Troctomorpha</taxon>
        <taxon>Phthiraptera</taxon>
        <taxon>Amblycera</taxon>
        <taxon>Menoponidae</taxon>
        <taxon>Menopon</taxon>
    </lineage>
</organism>
<evidence type="ECO:0000313" key="3">
    <source>
        <dbReference type="EMBL" id="KAL0272895.1"/>
    </source>
</evidence>
<protein>
    <submittedName>
        <fullName evidence="3">Uncharacterized protein</fullName>
    </submittedName>
</protein>
<feature type="region of interest" description="Disordered" evidence="1">
    <location>
        <begin position="25"/>
        <end position="46"/>
    </location>
</feature>
<sequence length="159" mass="17018">MVSAAVALVIAQVATVLAAPHVQQFKHDSNASESSTPCQESGGDVYDQRQNGTENYWINVDGVVVLLAPAETILAAANLPNMETELKPPKPTTVRPLLLETNSTNSSGTLPTVHIPDNCAGGKCNLNNATVGQRGKLKMMNHLLQIFRNLKDDTQAMVN</sequence>
<keyword evidence="2" id="KW-0732">Signal</keyword>
<comment type="caution">
    <text evidence="3">The sequence shown here is derived from an EMBL/GenBank/DDBJ whole genome shotgun (WGS) entry which is preliminary data.</text>
</comment>
<evidence type="ECO:0000256" key="1">
    <source>
        <dbReference type="SAM" id="MobiDB-lite"/>
    </source>
</evidence>
<feature type="chain" id="PRO_5043935009" evidence="2">
    <location>
        <begin position="19"/>
        <end position="159"/>
    </location>
</feature>
<feature type="signal peptide" evidence="2">
    <location>
        <begin position="1"/>
        <end position="18"/>
    </location>
</feature>
<reference evidence="3" key="1">
    <citation type="journal article" date="2024" name="Gigascience">
        <title>Chromosome-level genome of the poultry shaft louse Menopon gallinae provides insight into the host-switching and adaptive evolution of parasitic lice.</title>
        <authorList>
            <person name="Xu Y."/>
            <person name="Ma L."/>
            <person name="Liu S."/>
            <person name="Liang Y."/>
            <person name="Liu Q."/>
            <person name="He Z."/>
            <person name="Tian L."/>
            <person name="Duan Y."/>
            <person name="Cai W."/>
            <person name="Li H."/>
            <person name="Song F."/>
        </authorList>
    </citation>
    <scope>NUCLEOTIDE SEQUENCE</scope>
    <source>
        <strain evidence="3">Cailab_2023a</strain>
    </source>
</reference>
<dbReference type="EMBL" id="JARGDH010000003">
    <property type="protein sequence ID" value="KAL0272895.1"/>
    <property type="molecule type" value="Genomic_DNA"/>
</dbReference>
<evidence type="ECO:0000256" key="2">
    <source>
        <dbReference type="SAM" id="SignalP"/>
    </source>
</evidence>
<proteinExistence type="predicted"/>
<gene>
    <name evidence="3" type="ORF">PYX00_005713</name>
</gene>
<accession>A0AAW2HSL9</accession>
<dbReference type="AlphaFoldDB" id="A0AAW2HSL9"/>
<name>A0AAW2HSL9_9NEOP</name>